<dbReference type="Proteomes" id="UP000250235">
    <property type="component" value="Unassembled WGS sequence"/>
</dbReference>
<protein>
    <submittedName>
        <fullName evidence="2">FBD and LRR domain-containing protein</fullName>
    </submittedName>
</protein>
<feature type="region of interest" description="Disordered" evidence="1">
    <location>
        <begin position="1"/>
        <end position="31"/>
    </location>
</feature>
<proteinExistence type="predicted"/>
<feature type="compositionally biased region" description="Pro residues" evidence="1">
    <location>
        <begin position="1"/>
        <end position="13"/>
    </location>
</feature>
<name>A0A2Z7C8W7_9LAMI</name>
<accession>A0A2Z7C8W7</accession>
<evidence type="ECO:0000313" key="2">
    <source>
        <dbReference type="EMBL" id="KZV43344.1"/>
    </source>
</evidence>
<dbReference type="AlphaFoldDB" id="A0A2Z7C8W7"/>
<evidence type="ECO:0000313" key="3">
    <source>
        <dbReference type="Proteomes" id="UP000250235"/>
    </source>
</evidence>
<gene>
    <name evidence="2" type="ORF">F511_35023</name>
</gene>
<sequence>MAGDPPIGPPPGPVGSNGTNHGPNRGSQCTREGHKYGCSPCAAHQVIFTCSHGFCSNQPTFQYLKATIKPLMITPKPLEHPWTEVSKIWIENHVRKWGACMIRK</sequence>
<evidence type="ECO:0000256" key="1">
    <source>
        <dbReference type="SAM" id="MobiDB-lite"/>
    </source>
</evidence>
<organism evidence="2 3">
    <name type="scientific">Dorcoceras hygrometricum</name>
    <dbReference type="NCBI Taxonomy" id="472368"/>
    <lineage>
        <taxon>Eukaryota</taxon>
        <taxon>Viridiplantae</taxon>
        <taxon>Streptophyta</taxon>
        <taxon>Embryophyta</taxon>
        <taxon>Tracheophyta</taxon>
        <taxon>Spermatophyta</taxon>
        <taxon>Magnoliopsida</taxon>
        <taxon>eudicotyledons</taxon>
        <taxon>Gunneridae</taxon>
        <taxon>Pentapetalae</taxon>
        <taxon>asterids</taxon>
        <taxon>lamiids</taxon>
        <taxon>Lamiales</taxon>
        <taxon>Gesneriaceae</taxon>
        <taxon>Didymocarpoideae</taxon>
        <taxon>Trichosporeae</taxon>
        <taxon>Loxocarpinae</taxon>
        <taxon>Dorcoceras</taxon>
    </lineage>
</organism>
<reference evidence="2 3" key="1">
    <citation type="journal article" date="2015" name="Proc. Natl. Acad. Sci. U.S.A.">
        <title>The resurrection genome of Boea hygrometrica: A blueprint for survival of dehydration.</title>
        <authorList>
            <person name="Xiao L."/>
            <person name="Yang G."/>
            <person name="Zhang L."/>
            <person name="Yang X."/>
            <person name="Zhao S."/>
            <person name="Ji Z."/>
            <person name="Zhou Q."/>
            <person name="Hu M."/>
            <person name="Wang Y."/>
            <person name="Chen M."/>
            <person name="Xu Y."/>
            <person name="Jin H."/>
            <person name="Xiao X."/>
            <person name="Hu G."/>
            <person name="Bao F."/>
            <person name="Hu Y."/>
            <person name="Wan P."/>
            <person name="Li L."/>
            <person name="Deng X."/>
            <person name="Kuang T."/>
            <person name="Xiang C."/>
            <person name="Zhu J.K."/>
            <person name="Oliver M.J."/>
            <person name="He Y."/>
        </authorList>
    </citation>
    <scope>NUCLEOTIDE SEQUENCE [LARGE SCALE GENOMIC DNA]</scope>
    <source>
        <strain evidence="3">cv. XS01</strain>
    </source>
</reference>
<keyword evidence="3" id="KW-1185">Reference proteome</keyword>
<dbReference type="EMBL" id="KQ998126">
    <property type="protein sequence ID" value="KZV43344.1"/>
    <property type="molecule type" value="Genomic_DNA"/>
</dbReference>
<feature type="compositionally biased region" description="Polar residues" evidence="1">
    <location>
        <begin position="19"/>
        <end position="30"/>
    </location>
</feature>